<sequence>MRGRILTRTVFDREIFMYLPWEYDISDKRYPVVYAHDGDKFRKFLGGIIDEIEDEFENESLEEHIIIGITPFDRLNEYTPWAAESNHERFHPFEGRGDEYLEFLISDLQTYIEKEFRVSSNKNDRKIMGHSLGALISLYSVFKNDNYSKVASICASQWYDGWIKFIQEETLVNDDFRLIIIAGRKEGHSKTTIQKGMPKFSSMSYEIFKKHIGEENVEMVWDDYDHHENILNRNKIALEFLMRKD</sequence>
<dbReference type="EMBL" id="JPMD01000012">
    <property type="protein sequence ID" value="KEZ87411.1"/>
    <property type="molecule type" value="Genomic_DNA"/>
</dbReference>
<dbReference type="PANTHER" id="PTHR48098:SF3">
    <property type="entry name" value="IRON(III) ENTEROBACTIN ESTERASE"/>
    <property type="match status" value="1"/>
</dbReference>
<dbReference type="eggNOG" id="COG2819">
    <property type="taxonomic scope" value="Bacteria"/>
</dbReference>
<accession>A0A084JEM7</accession>
<dbReference type="Pfam" id="PF00756">
    <property type="entry name" value="Esterase"/>
    <property type="match status" value="1"/>
</dbReference>
<dbReference type="AlphaFoldDB" id="A0A084JEM7"/>
<proteinExistence type="predicted"/>
<dbReference type="InterPro" id="IPR000801">
    <property type="entry name" value="Esterase-like"/>
</dbReference>
<reference evidence="1 2" key="1">
    <citation type="submission" date="2014-07" db="EMBL/GenBank/DDBJ databases">
        <title>Draft genome of Clostridium sulfidigenes 113A isolated from sediments associated with methane hydrate from Krishna Godavari basin.</title>
        <authorList>
            <person name="Honkalas V.S."/>
            <person name="Dabir A.P."/>
            <person name="Arora P."/>
            <person name="Dhakephalkar P.K."/>
        </authorList>
    </citation>
    <scope>NUCLEOTIDE SEQUENCE [LARGE SCALE GENOMIC DNA]</scope>
    <source>
        <strain evidence="1 2">113A</strain>
    </source>
</reference>
<dbReference type="PANTHER" id="PTHR48098">
    <property type="entry name" value="ENTEROCHELIN ESTERASE-RELATED"/>
    <property type="match status" value="1"/>
</dbReference>
<dbReference type="SUPFAM" id="SSF53474">
    <property type="entry name" value="alpha/beta-Hydrolases"/>
    <property type="match status" value="1"/>
</dbReference>
<protein>
    <submittedName>
        <fullName evidence="1">Esterase</fullName>
    </submittedName>
</protein>
<evidence type="ECO:0000313" key="1">
    <source>
        <dbReference type="EMBL" id="KEZ87411.1"/>
    </source>
</evidence>
<dbReference type="InterPro" id="IPR050583">
    <property type="entry name" value="Mycobacterial_A85_antigen"/>
</dbReference>
<dbReference type="STRING" id="318464.IO99_05560"/>
<organism evidence="1 2">
    <name type="scientific">Clostridium sulfidigenes</name>
    <dbReference type="NCBI Taxonomy" id="318464"/>
    <lineage>
        <taxon>Bacteria</taxon>
        <taxon>Bacillati</taxon>
        <taxon>Bacillota</taxon>
        <taxon>Clostridia</taxon>
        <taxon>Eubacteriales</taxon>
        <taxon>Clostridiaceae</taxon>
        <taxon>Clostridium</taxon>
    </lineage>
</organism>
<name>A0A084JEM7_9CLOT</name>
<gene>
    <name evidence="1" type="ORF">IO99_05560</name>
</gene>
<dbReference type="Gene3D" id="3.40.50.1820">
    <property type="entry name" value="alpha/beta hydrolase"/>
    <property type="match status" value="1"/>
</dbReference>
<evidence type="ECO:0000313" key="2">
    <source>
        <dbReference type="Proteomes" id="UP000028542"/>
    </source>
</evidence>
<dbReference type="InterPro" id="IPR029058">
    <property type="entry name" value="AB_hydrolase_fold"/>
</dbReference>
<keyword evidence="2" id="KW-1185">Reference proteome</keyword>
<comment type="caution">
    <text evidence="1">The sequence shown here is derived from an EMBL/GenBank/DDBJ whole genome shotgun (WGS) entry which is preliminary data.</text>
</comment>
<dbReference type="Proteomes" id="UP000028542">
    <property type="component" value="Unassembled WGS sequence"/>
</dbReference>
<dbReference type="RefSeq" id="WP_035131144.1">
    <property type="nucleotide sequence ID" value="NZ_JPMD01000012.1"/>
</dbReference>